<keyword evidence="5" id="KW-1185">Reference proteome</keyword>
<organism evidence="2 4">
    <name type="scientific">Rhodovulum sulfidophilum</name>
    <name type="common">Rhodobacter sulfidophilus</name>
    <dbReference type="NCBI Taxonomy" id="35806"/>
    <lineage>
        <taxon>Bacteria</taxon>
        <taxon>Pseudomonadati</taxon>
        <taxon>Pseudomonadota</taxon>
        <taxon>Alphaproteobacteria</taxon>
        <taxon>Rhodobacterales</taxon>
        <taxon>Paracoccaceae</taxon>
        <taxon>Rhodovulum</taxon>
    </lineage>
</organism>
<feature type="transmembrane region" description="Helical" evidence="1">
    <location>
        <begin position="43"/>
        <end position="63"/>
    </location>
</feature>
<dbReference type="Proteomes" id="UP000604473">
    <property type="component" value="Unassembled WGS sequence"/>
</dbReference>
<sequence length="64" mass="6909">MEKIVLGLGMVLVIEGLVFALAPSRLEEALELLRRIPAEARRLIGLAAITLGTGLVWLAQSLWG</sequence>
<protein>
    <submittedName>
        <fullName evidence="3">DUF2065 domain-containing protein</fullName>
    </submittedName>
</protein>
<dbReference type="RefSeq" id="WP_060835591.1">
    <property type="nucleotide sequence ID" value="NZ_JAESJD010000009.1"/>
</dbReference>
<dbReference type="PATRIC" id="fig|35806.4.peg.3246"/>
<evidence type="ECO:0000313" key="2">
    <source>
        <dbReference type="EMBL" id="BAQ70300.1"/>
    </source>
</evidence>
<name>A0A0D6B657_RHOSU</name>
<dbReference type="Pfam" id="PF09838">
    <property type="entry name" value="DUF2065"/>
    <property type="match status" value="1"/>
</dbReference>
<dbReference type="EMBL" id="JAESJJ010000018">
    <property type="protein sequence ID" value="MBL3609804.1"/>
    <property type="molecule type" value="Genomic_DNA"/>
</dbReference>
<feature type="transmembrane region" description="Helical" evidence="1">
    <location>
        <begin position="6"/>
        <end position="22"/>
    </location>
</feature>
<dbReference type="InterPro" id="IPR019201">
    <property type="entry name" value="DUF2065"/>
</dbReference>
<accession>A0A0D6B657</accession>
<keyword evidence="1" id="KW-0472">Membrane</keyword>
<dbReference type="AlphaFoldDB" id="A0A0D6B657"/>
<evidence type="ECO:0000313" key="4">
    <source>
        <dbReference type="Proteomes" id="UP000064912"/>
    </source>
</evidence>
<dbReference type="eggNOG" id="COG3242">
    <property type="taxonomic scope" value="Bacteria"/>
</dbReference>
<evidence type="ECO:0000256" key="1">
    <source>
        <dbReference type="SAM" id="Phobius"/>
    </source>
</evidence>
<keyword evidence="1" id="KW-1133">Transmembrane helix</keyword>
<dbReference type="Proteomes" id="UP000064912">
    <property type="component" value="Chromosome"/>
</dbReference>
<dbReference type="KEGG" id="rsu:NHU_03157"/>
<proteinExistence type="predicted"/>
<reference evidence="3 5" key="2">
    <citation type="submission" date="2021-01" db="EMBL/GenBank/DDBJ databases">
        <title>Draft genomes of Rhodovulum sulfidophilum.</title>
        <authorList>
            <person name="Guzman M.S."/>
        </authorList>
    </citation>
    <scope>NUCLEOTIDE SEQUENCE [LARGE SCALE GENOMIC DNA]</scope>
    <source>
        <strain evidence="3 5">AB35</strain>
    </source>
</reference>
<dbReference type="EMBL" id="AP014800">
    <property type="protein sequence ID" value="BAQ70300.1"/>
    <property type="molecule type" value="Genomic_DNA"/>
</dbReference>
<evidence type="ECO:0000313" key="3">
    <source>
        <dbReference type="EMBL" id="MBL3609804.1"/>
    </source>
</evidence>
<keyword evidence="1" id="KW-0812">Transmembrane</keyword>
<evidence type="ECO:0000313" key="5">
    <source>
        <dbReference type="Proteomes" id="UP000604473"/>
    </source>
</evidence>
<gene>
    <name evidence="3" type="ORF">JMM60_13510</name>
    <name evidence="2" type="ORF">NHU_03157</name>
</gene>
<reference evidence="2 4" key="1">
    <citation type="submission" date="2015-02" db="EMBL/GenBank/DDBJ databases">
        <title>Genome sequene of Rhodovulum sulfidophilum DSM 2351.</title>
        <authorList>
            <person name="Nagao N."/>
        </authorList>
    </citation>
    <scope>NUCLEOTIDE SEQUENCE [LARGE SCALE GENOMIC DNA]</scope>
    <source>
        <strain evidence="2 4">DSM 2351</strain>
    </source>
</reference>